<dbReference type="InterPro" id="IPR010213">
    <property type="entry name" value="TF_NusA"/>
</dbReference>
<dbReference type="Pfam" id="PF08529">
    <property type="entry name" value="NusA_N"/>
    <property type="match status" value="1"/>
</dbReference>
<protein>
    <recommendedName>
        <fullName evidence="7">Transcription termination/antitermination protein NusA</fullName>
    </recommendedName>
</protein>
<sequence>MYKRSTMNKDLVAIFDYMEKEKGIQRPVIISAIESALKIAAKKTLRDDANISVNVNSRTGDIEVFCEKEIVEVCRNPSKEIPLDKAREYDPDCQIGQYMDVPFVSESFGRIAAYAARQIIGQKLRHAERDVIYEEYRYRVNEILSGIVKRFSKGSNLIIDLGKVEGLLPARFYPKTEKHKIGDKIYALLYEVQESENGGAEVILSRSHPEFVKQLFLQEVPELEEGSVEIVKIAREAGYRTKLAVRSSDPKTDPVGAFVGMRGSRIKNIIRELNDEKIDIVNYSPVPTELLQNLLCPIEIQKIAILEDDKVIAIVVQDSDYATVIGKRGINARLISQILGYELEVQRMSEYNKLLEIQRLQLAEFENPKLDEPLEIEGISKLVIQNLVYAGYDTTRKLLLASASDLATVPGISLELAYRILEQVSKYGESKVDEKPKIED</sequence>
<dbReference type="HOGENOM" id="CLU_029242_0_0_0"/>
<dbReference type="PROSITE" id="PS50126">
    <property type="entry name" value="S1"/>
    <property type="match status" value="1"/>
</dbReference>
<dbReference type="SUPFAM" id="SSF50249">
    <property type="entry name" value="Nucleic acid-binding proteins"/>
    <property type="match status" value="1"/>
</dbReference>
<evidence type="ECO:0000256" key="2">
    <source>
        <dbReference type="ARBA" id="ARBA00022490"/>
    </source>
</evidence>
<organism evidence="9 10">
    <name type="scientific">Chlamydia avium 10DC88</name>
    <dbReference type="NCBI Taxonomy" id="1229831"/>
    <lineage>
        <taxon>Bacteria</taxon>
        <taxon>Pseudomonadati</taxon>
        <taxon>Chlamydiota</taxon>
        <taxon>Chlamydiia</taxon>
        <taxon>Chlamydiales</taxon>
        <taxon>Chlamydiaceae</taxon>
        <taxon>Chlamydia/Chlamydophila group</taxon>
        <taxon>Chlamydia</taxon>
    </lineage>
</organism>
<dbReference type="PANTHER" id="PTHR22648">
    <property type="entry name" value="TRANSCRIPTION TERMINATION FACTOR NUSA"/>
    <property type="match status" value="1"/>
</dbReference>
<dbReference type="InterPro" id="IPR012340">
    <property type="entry name" value="NA-bd_OB-fold"/>
</dbReference>
<dbReference type="FunFam" id="3.30.300.20:FF:000002">
    <property type="entry name" value="Transcription termination/antitermination protein NusA"/>
    <property type="match status" value="1"/>
</dbReference>
<dbReference type="SUPFAM" id="SSF69705">
    <property type="entry name" value="Transcription factor NusA, N-terminal domain"/>
    <property type="match status" value="1"/>
</dbReference>
<dbReference type="SMART" id="SM00316">
    <property type="entry name" value="S1"/>
    <property type="match status" value="1"/>
</dbReference>
<dbReference type="STRING" id="1229831.M832_02780"/>
<dbReference type="Proteomes" id="UP000019433">
    <property type="component" value="Chromosome"/>
</dbReference>
<dbReference type="GO" id="GO:0003723">
    <property type="term" value="F:RNA binding"/>
    <property type="evidence" value="ECO:0007669"/>
    <property type="project" value="UniProtKB-UniRule"/>
</dbReference>
<dbReference type="CDD" id="cd22529">
    <property type="entry name" value="KH-II_NusA_rpt2"/>
    <property type="match status" value="1"/>
</dbReference>
<dbReference type="Pfam" id="PF14520">
    <property type="entry name" value="HHH_5"/>
    <property type="match status" value="1"/>
</dbReference>
<evidence type="ECO:0000256" key="6">
    <source>
        <dbReference type="ARBA" id="ARBA00023163"/>
    </source>
</evidence>
<dbReference type="eggNOG" id="COG0195">
    <property type="taxonomic scope" value="Bacteria"/>
</dbReference>
<keyword evidence="1 7" id="KW-0806">Transcription termination</keyword>
<comment type="function">
    <text evidence="7">Participates in both transcription termination and antitermination.</text>
</comment>
<dbReference type="CDD" id="cd04455">
    <property type="entry name" value="S1_NusA"/>
    <property type="match status" value="1"/>
</dbReference>
<proteinExistence type="inferred from homology"/>
<dbReference type="SUPFAM" id="SSF54814">
    <property type="entry name" value="Prokaryotic type KH domain (KH-domain type II)"/>
    <property type="match status" value="2"/>
</dbReference>
<dbReference type="Gene3D" id="2.40.50.140">
    <property type="entry name" value="Nucleic acid-binding proteins"/>
    <property type="match status" value="1"/>
</dbReference>
<dbReference type="SUPFAM" id="SSF47794">
    <property type="entry name" value="Rad51 N-terminal domain-like"/>
    <property type="match status" value="1"/>
</dbReference>
<dbReference type="InterPro" id="IPR030842">
    <property type="entry name" value="TF_NusA_bacterial"/>
</dbReference>
<dbReference type="InterPro" id="IPR009019">
    <property type="entry name" value="KH_sf_prok-type"/>
</dbReference>
<evidence type="ECO:0000313" key="9">
    <source>
        <dbReference type="EMBL" id="AHK63143.1"/>
    </source>
</evidence>
<dbReference type="Gene3D" id="1.10.150.20">
    <property type="entry name" value="5' to 3' exonuclease, C-terminal subdomain"/>
    <property type="match status" value="1"/>
</dbReference>
<dbReference type="NCBIfam" id="TIGR01953">
    <property type="entry name" value="NusA"/>
    <property type="match status" value="1"/>
</dbReference>
<evidence type="ECO:0000313" key="10">
    <source>
        <dbReference type="Proteomes" id="UP000019433"/>
    </source>
</evidence>
<dbReference type="InterPro" id="IPR004087">
    <property type="entry name" value="KH_dom"/>
</dbReference>
<dbReference type="Pfam" id="PF13184">
    <property type="entry name" value="KH_NusA_1st"/>
    <property type="match status" value="1"/>
</dbReference>
<dbReference type="SMART" id="SM00322">
    <property type="entry name" value="KH"/>
    <property type="match status" value="1"/>
</dbReference>
<keyword evidence="6 7" id="KW-0804">Transcription</keyword>
<gene>
    <name evidence="7 9" type="primary">nusA</name>
    <name evidence="9" type="ORF">M832_02780</name>
</gene>
<name>W8JQN2_9CHLA</name>
<dbReference type="AlphaFoldDB" id="W8JQN2"/>
<accession>W8JQN2</accession>
<dbReference type="GO" id="GO:0031564">
    <property type="term" value="P:transcription antitermination"/>
    <property type="evidence" value="ECO:0007669"/>
    <property type="project" value="UniProtKB-UniRule"/>
</dbReference>
<dbReference type="InterPro" id="IPR010995">
    <property type="entry name" value="DNA_repair_Rad51/TF_NusA_a-hlx"/>
</dbReference>
<dbReference type="InterPro" id="IPR058582">
    <property type="entry name" value="KH_NusA_2nd"/>
</dbReference>
<comment type="subcellular location">
    <subcellularLocation>
        <location evidence="7">Cytoplasm</location>
    </subcellularLocation>
</comment>
<dbReference type="Gene3D" id="3.30.1480.10">
    <property type="entry name" value="NusA, N-terminal domain"/>
    <property type="match status" value="1"/>
</dbReference>
<keyword evidence="2 7" id="KW-0963">Cytoplasm</keyword>
<dbReference type="InterPro" id="IPR003029">
    <property type="entry name" value="S1_domain"/>
</dbReference>
<comment type="subunit">
    <text evidence="7">Monomer. Binds directly to the core enzyme of the DNA-dependent RNA polymerase and to nascent RNA.</text>
</comment>
<evidence type="ECO:0000256" key="7">
    <source>
        <dbReference type="HAMAP-Rule" id="MF_00945"/>
    </source>
</evidence>
<evidence type="ECO:0000256" key="4">
    <source>
        <dbReference type="ARBA" id="ARBA00022884"/>
    </source>
</evidence>
<dbReference type="Pfam" id="PF26594">
    <property type="entry name" value="KH_NusA_2nd"/>
    <property type="match status" value="1"/>
</dbReference>
<dbReference type="GO" id="GO:0003700">
    <property type="term" value="F:DNA-binding transcription factor activity"/>
    <property type="evidence" value="ECO:0007669"/>
    <property type="project" value="InterPro"/>
</dbReference>
<dbReference type="InterPro" id="IPR015946">
    <property type="entry name" value="KH_dom-like_a/b"/>
</dbReference>
<evidence type="ECO:0000256" key="3">
    <source>
        <dbReference type="ARBA" id="ARBA00022814"/>
    </source>
</evidence>
<evidence type="ECO:0000256" key="1">
    <source>
        <dbReference type="ARBA" id="ARBA00022472"/>
    </source>
</evidence>
<dbReference type="GO" id="GO:0005829">
    <property type="term" value="C:cytosol"/>
    <property type="evidence" value="ECO:0007669"/>
    <property type="project" value="TreeGrafter"/>
</dbReference>
<dbReference type="EMBL" id="CP006571">
    <property type="protein sequence ID" value="AHK63143.1"/>
    <property type="molecule type" value="Genomic_DNA"/>
</dbReference>
<feature type="domain" description="S1 motif" evidence="8">
    <location>
        <begin position="141"/>
        <end position="207"/>
    </location>
</feature>
<dbReference type="KEGG" id="cav:M832_02780"/>
<dbReference type="PANTHER" id="PTHR22648:SF0">
    <property type="entry name" value="TRANSCRIPTION TERMINATION_ANTITERMINATION PROTEIN NUSA"/>
    <property type="match status" value="1"/>
</dbReference>
<dbReference type="CDD" id="cd02134">
    <property type="entry name" value="KH-II_NusA_rpt1"/>
    <property type="match status" value="1"/>
</dbReference>
<dbReference type="InterPro" id="IPR036555">
    <property type="entry name" value="NusA_N_sf"/>
</dbReference>
<evidence type="ECO:0000259" key="8">
    <source>
        <dbReference type="PROSITE" id="PS50126"/>
    </source>
</evidence>
<keyword evidence="4 7" id="KW-0694">RNA-binding</keyword>
<reference evidence="9 10" key="1">
    <citation type="journal article" date="2014" name="Syst. Appl. Microbiol.">
        <title>Evidence for the existence of two new members of the family Chlamydiaceae and proposal of Chlamydia avium sp. nov. and Chlamydia gallinacea sp. nov.</title>
        <authorList>
            <person name="Sachse K."/>
            <person name="Laroucau K."/>
            <person name="Riege K."/>
            <person name="Wehner S."/>
            <person name="Dilcher M."/>
            <person name="Creasy H.H."/>
            <person name="Weidmann M."/>
            <person name="Myers G."/>
            <person name="Vorimore F."/>
            <person name="Vicari N."/>
            <person name="Magnino S."/>
            <person name="Liebler-Tenorio E."/>
            <person name="Ruettger A."/>
            <person name="Bavoil P.M."/>
            <person name="Hufert F.T."/>
            <person name="Rossello-Mora R."/>
            <person name="Marz M."/>
        </authorList>
    </citation>
    <scope>NUCLEOTIDE SEQUENCE [LARGE SCALE GENOMIC DNA]</scope>
    <source>
        <strain evidence="9 10">10DC88</strain>
    </source>
</reference>
<keyword evidence="3 7" id="KW-0889">Transcription antitermination</keyword>
<dbReference type="GO" id="GO:0000166">
    <property type="term" value="F:nucleotide binding"/>
    <property type="evidence" value="ECO:0007669"/>
    <property type="project" value="InterPro"/>
</dbReference>
<dbReference type="PATRIC" id="fig|1229831.3.peg.281"/>
<dbReference type="HAMAP" id="MF_00945_B">
    <property type="entry name" value="NusA_B"/>
    <property type="match status" value="1"/>
</dbReference>
<dbReference type="GO" id="GO:0006353">
    <property type="term" value="P:DNA-templated transcription termination"/>
    <property type="evidence" value="ECO:0007669"/>
    <property type="project" value="UniProtKB-UniRule"/>
</dbReference>
<dbReference type="InterPro" id="IPR013735">
    <property type="entry name" value="TF_NusA_N"/>
</dbReference>
<dbReference type="InterPro" id="IPR025249">
    <property type="entry name" value="TF_NusA_KH_1st"/>
</dbReference>
<dbReference type="Gene3D" id="3.30.300.20">
    <property type="match status" value="2"/>
</dbReference>
<evidence type="ECO:0000256" key="5">
    <source>
        <dbReference type="ARBA" id="ARBA00023015"/>
    </source>
</evidence>
<comment type="similarity">
    <text evidence="7">Belongs to the NusA family.</text>
</comment>
<keyword evidence="5 7" id="KW-0805">Transcription regulation</keyword>